<evidence type="ECO:0000313" key="4">
    <source>
        <dbReference type="Proteomes" id="UP000199556"/>
    </source>
</evidence>
<dbReference type="EMBL" id="FOUO01000006">
    <property type="protein sequence ID" value="SFM45236.1"/>
    <property type="molecule type" value="Genomic_DNA"/>
</dbReference>
<feature type="compositionally biased region" description="Basic and acidic residues" evidence="1">
    <location>
        <begin position="69"/>
        <end position="105"/>
    </location>
</feature>
<dbReference type="RefSeq" id="WP_090484508.1">
    <property type="nucleotide sequence ID" value="NZ_FOUO01000006.1"/>
</dbReference>
<dbReference type="STRING" id="195064.SAMN05421721_10613"/>
<dbReference type="Proteomes" id="UP000199556">
    <property type="component" value="Unassembled WGS sequence"/>
</dbReference>
<organism evidence="3 4">
    <name type="scientific">Ectothiorhodospira mobilis</name>
    <dbReference type="NCBI Taxonomy" id="195064"/>
    <lineage>
        <taxon>Bacteria</taxon>
        <taxon>Pseudomonadati</taxon>
        <taxon>Pseudomonadota</taxon>
        <taxon>Gammaproteobacteria</taxon>
        <taxon>Chromatiales</taxon>
        <taxon>Ectothiorhodospiraceae</taxon>
        <taxon>Ectothiorhodospira</taxon>
    </lineage>
</organism>
<dbReference type="AlphaFoldDB" id="A0A1I4QZU4"/>
<gene>
    <name evidence="3" type="ORF">SAMN05421721_10613</name>
</gene>
<feature type="region of interest" description="Disordered" evidence="1">
    <location>
        <begin position="24"/>
        <end position="105"/>
    </location>
</feature>
<accession>A0A1I4QZU4</accession>
<feature type="signal peptide" evidence="2">
    <location>
        <begin position="1"/>
        <end position="27"/>
    </location>
</feature>
<keyword evidence="2" id="KW-0732">Signal</keyword>
<protein>
    <submittedName>
        <fullName evidence="3">Uncharacterized protein</fullName>
    </submittedName>
</protein>
<reference evidence="3 4" key="1">
    <citation type="submission" date="2016-10" db="EMBL/GenBank/DDBJ databases">
        <authorList>
            <person name="de Groot N.N."/>
        </authorList>
    </citation>
    <scope>NUCLEOTIDE SEQUENCE [LARGE SCALE GENOMIC DNA]</scope>
    <source>
        <strain evidence="3 4">DSM 4180</strain>
    </source>
</reference>
<proteinExistence type="predicted"/>
<feature type="chain" id="PRO_5011716550" evidence="2">
    <location>
        <begin position="28"/>
        <end position="105"/>
    </location>
</feature>
<name>A0A1I4QZU4_ECTMO</name>
<keyword evidence="4" id="KW-1185">Reference proteome</keyword>
<evidence type="ECO:0000256" key="1">
    <source>
        <dbReference type="SAM" id="MobiDB-lite"/>
    </source>
</evidence>
<sequence>MHPSKHPILAALGLALVTALGASTALADPPGHGRDRGHPGAHAGPPPWAPAHGHRAGAQRDPCAGPHRQGCDSRMRPPRRDTGGDLHRAGSRTRVDLNLNDRHWF</sequence>
<evidence type="ECO:0000256" key="2">
    <source>
        <dbReference type="SAM" id="SignalP"/>
    </source>
</evidence>
<evidence type="ECO:0000313" key="3">
    <source>
        <dbReference type="EMBL" id="SFM45236.1"/>
    </source>
</evidence>